<dbReference type="GO" id="GO:0016740">
    <property type="term" value="F:transferase activity"/>
    <property type="evidence" value="ECO:0007669"/>
    <property type="project" value="UniProtKB-KW"/>
</dbReference>
<dbReference type="InterPro" id="IPR001173">
    <property type="entry name" value="Glyco_trans_2-like"/>
</dbReference>
<evidence type="ECO:0000313" key="2">
    <source>
        <dbReference type="EMBL" id="MBA6414278.1"/>
    </source>
</evidence>
<dbReference type="EMBL" id="JACFXU010000018">
    <property type="protein sequence ID" value="MBA6414278.1"/>
    <property type="molecule type" value="Genomic_DNA"/>
</dbReference>
<keyword evidence="2" id="KW-0808">Transferase</keyword>
<gene>
    <name evidence="2" type="ORF">H2508_14275</name>
</gene>
<evidence type="ECO:0000259" key="1">
    <source>
        <dbReference type="Pfam" id="PF00535"/>
    </source>
</evidence>
<dbReference type="Proteomes" id="UP000539350">
    <property type="component" value="Unassembled WGS sequence"/>
</dbReference>
<proteinExistence type="predicted"/>
<dbReference type="Pfam" id="PF00535">
    <property type="entry name" value="Glycos_transf_2"/>
    <property type="match status" value="1"/>
</dbReference>
<dbReference type="SUPFAM" id="SSF53448">
    <property type="entry name" value="Nucleotide-diphospho-sugar transferases"/>
    <property type="match status" value="1"/>
</dbReference>
<protein>
    <submittedName>
        <fullName evidence="2">Glycosyltransferase family 2 protein</fullName>
    </submittedName>
</protein>
<dbReference type="InterPro" id="IPR029044">
    <property type="entry name" value="Nucleotide-diphossugar_trans"/>
</dbReference>
<organism evidence="2 3">
    <name type="scientific">Sediminihaliea albiluteola</name>
    <dbReference type="NCBI Taxonomy" id="2758564"/>
    <lineage>
        <taxon>Bacteria</taxon>
        <taxon>Pseudomonadati</taxon>
        <taxon>Pseudomonadota</taxon>
        <taxon>Gammaproteobacteria</taxon>
        <taxon>Cellvibrionales</taxon>
        <taxon>Halieaceae</taxon>
        <taxon>Sediminihaliea</taxon>
    </lineage>
</organism>
<comment type="caution">
    <text evidence="2">The sequence shown here is derived from an EMBL/GenBank/DDBJ whole genome shotgun (WGS) entry which is preliminary data.</text>
</comment>
<dbReference type="Gene3D" id="3.90.550.10">
    <property type="entry name" value="Spore Coat Polysaccharide Biosynthesis Protein SpsA, Chain A"/>
    <property type="match status" value="1"/>
</dbReference>
<accession>A0A7W2TYF7</accession>
<dbReference type="InterPro" id="IPR050834">
    <property type="entry name" value="Glycosyltransf_2"/>
</dbReference>
<feature type="domain" description="Glycosyltransferase 2-like" evidence="1">
    <location>
        <begin position="10"/>
        <end position="120"/>
    </location>
</feature>
<dbReference type="RefSeq" id="WP_182175240.1">
    <property type="nucleotide sequence ID" value="NZ_JACFXU010000018.1"/>
</dbReference>
<keyword evidence="3" id="KW-1185">Reference proteome</keyword>
<dbReference type="PANTHER" id="PTHR43685:SF2">
    <property type="entry name" value="GLYCOSYLTRANSFERASE 2-LIKE DOMAIN-CONTAINING PROTEIN"/>
    <property type="match status" value="1"/>
</dbReference>
<evidence type="ECO:0000313" key="3">
    <source>
        <dbReference type="Proteomes" id="UP000539350"/>
    </source>
</evidence>
<sequence>MIKAQPSVAILLATYNGAPFLFQQLESIANQSYSNWYLYASDDGSTDVTLKLLEKWQDGFGNTRVQCRAGPSLGFVANFLSLICAEEIEADYYAFSDQDDIWDTDKLSRAVAELEKLPQGIPALYCSRTRSIDSQGRLIGLSPAFNRQPGFANALVHNIAAGNTMLLNAEACSLVRALGVVDVPAHDWWVYLLVSGAGGAVIFDSKPSLSYRQHDDNQIGDNSGFITRIKRYYLALLGRNRRWSDQHLNALQAALPLLEKNNRRLLEQFSDARNLPFFSRIAAMIRLGIYAQTFSGRCGLILAIILKRL</sequence>
<reference evidence="2 3" key="1">
    <citation type="submission" date="2020-07" db="EMBL/GenBank/DDBJ databases">
        <title>Halieaceae bacterium, F7430, whole genome shotgun sequencing project.</title>
        <authorList>
            <person name="Jiang S."/>
            <person name="Liu Z.W."/>
            <person name="Du Z.J."/>
        </authorList>
    </citation>
    <scope>NUCLEOTIDE SEQUENCE [LARGE SCALE GENOMIC DNA]</scope>
    <source>
        <strain evidence="2 3">F7430</strain>
    </source>
</reference>
<name>A0A7W2TYF7_9GAMM</name>
<dbReference type="PANTHER" id="PTHR43685">
    <property type="entry name" value="GLYCOSYLTRANSFERASE"/>
    <property type="match status" value="1"/>
</dbReference>
<dbReference type="CDD" id="cd04196">
    <property type="entry name" value="GT_2_like_d"/>
    <property type="match status" value="1"/>
</dbReference>
<dbReference type="AlphaFoldDB" id="A0A7W2TYF7"/>